<dbReference type="EMBL" id="AUZZ01010961">
    <property type="protein sequence ID" value="EQD27911.1"/>
    <property type="molecule type" value="Genomic_DNA"/>
</dbReference>
<comment type="caution">
    <text evidence="3">The sequence shown here is derived from an EMBL/GenBank/DDBJ whole genome shotgun (WGS) entry which is preliminary data.</text>
</comment>
<proteinExistence type="predicted"/>
<dbReference type="InterPro" id="IPR002616">
    <property type="entry name" value="tRNA_ribo_trans-like"/>
</dbReference>
<protein>
    <submittedName>
        <fullName evidence="3">Archaeosine tRNA-ribosyltransferase</fullName>
    </submittedName>
</protein>
<dbReference type="SUPFAM" id="SSF51713">
    <property type="entry name" value="tRNA-guanine transglycosylase"/>
    <property type="match status" value="1"/>
</dbReference>
<dbReference type="Pfam" id="PF01702">
    <property type="entry name" value="TGT"/>
    <property type="match status" value="1"/>
</dbReference>
<evidence type="ECO:0000256" key="1">
    <source>
        <dbReference type="ARBA" id="ARBA00022694"/>
    </source>
</evidence>
<gene>
    <name evidence="3" type="ORF">B2A_15061</name>
</gene>
<name>T0XYT4_9ZZZZ</name>
<feature type="non-terminal residue" evidence="3">
    <location>
        <position position="1"/>
    </location>
</feature>
<reference evidence="3" key="1">
    <citation type="submission" date="2013-08" db="EMBL/GenBank/DDBJ databases">
        <authorList>
            <person name="Mendez C."/>
            <person name="Richter M."/>
            <person name="Ferrer M."/>
            <person name="Sanchez J."/>
        </authorList>
    </citation>
    <scope>NUCLEOTIDE SEQUENCE</scope>
</reference>
<sequence length="262" mass="28798">ATVLDRFTEPETPHDESAAALDTTIARARAARARRTGLLAVPVQGGPHADLRARSAAAASEVGDVLAIGGVVPLLEQYRFVELVRVLAATRPHLNPGAPVHLFGAGHPMTFALAALFGVDLVDSSAYLKFARRGRLLFPDGTVPLEEVRERICRCALCAERPLTESGRYRPGEREPWLARHNLLTSAEEMARVRQAIRRGTLWELAERRAGAHPSLRAGLEEAKRNAEVFLPTEPVARTAFREIDRSSRDRPAVVRFLDRLA</sequence>
<feature type="domain" description="tRNA-guanine(15) transglycosylase-like" evidence="2">
    <location>
        <begin position="2"/>
        <end position="214"/>
    </location>
</feature>
<dbReference type="PANTHER" id="PTHR46499:SF1">
    <property type="entry name" value="QUEUINE TRNA-RIBOSYLTRANSFERASE"/>
    <property type="match status" value="1"/>
</dbReference>
<dbReference type="GO" id="GO:0005737">
    <property type="term" value="C:cytoplasm"/>
    <property type="evidence" value="ECO:0007669"/>
    <property type="project" value="TreeGrafter"/>
</dbReference>
<evidence type="ECO:0000259" key="2">
    <source>
        <dbReference type="Pfam" id="PF01702"/>
    </source>
</evidence>
<feature type="non-terminal residue" evidence="3">
    <location>
        <position position="262"/>
    </location>
</feature>
<accession>T0XYT4</accession>
<dbReference type="AlphaFoldDB" id="T0XYT4"/>
<keyword evidence="1" id="KW-0819">tRNA processing</keyword>
<dbReference type="InterPro" id="IPR036511">
    <property type="entry name" value="TGT-like_sf"/>
</dbReference>
<evidence type="ECO:0000313" key="3">
    <source>
        <dbReference type="EMBL" id="EQD27911.1"/>
    </source>
</evidence>
<keyword evidence="3" id="KW-0808">Transferase</keyword>
<reference evidence="3" key="2">
    <citation type="journal article" date="2014" name="ISME J.">
        <title>Microbial stratification in low pH oxic and suboxic macroscopic growths along an acid mine drainage.</title>
        <authorList>
            <person name="Mendez-Garcia C."/>
            <person name="Mesa V."/>
            <person name="Sprenger R.R."/>
            <person name="Richter M."/>
            <person name="Diez M.S."/>
            <person name="Solano J."/>
            <person name="Bargiela R."/>
            <person name="Golyshina O.V."/>
            <person name="Manteca A."/>
            <person name="Ramos J.L."/>
            <person name="Gallego J.R."/>
            <person name="Llorente I."/>
            <person name="Martins Dos Santos V.A."/>
            <person name="Jensen O.N."/>
            <person name="Pelaez A.I."/>
            <person name="Sanchez J."/>
            <person name="Ferrer M."/>
        </authorList>
    </citation>
    <scope>NUCLEOTIDE SEQUENCE</scope>
</reference>
<dbReference type="GO" id="GO:0016740">
    <property type="term" value="F:transferase activity"/>
    <property type="evidence" value="ECO:0007669"/>
    <property type="project" value="UniProtKB-KW"/>
</dbReference>
<organism evidence="3">
    <name type="scientific">mine drainage metagenome</name>
    <dbReference type="NCBI Taxonomy" id="410659"/>
    <lineage>
        <taxon>unclassified sequences</taxon>
        <taxon>metagenomes</taxon>
        <taxon>ecological metagenomes</taxon>
    </lineage>
</organism>
<dbReference type="Gene3D" id="3.20.20.105">
    <property type="entry name" value="Queuine tRNA-ribosyltransferase-like"/>
    <property type="match status" value="1"/>
</dbReference>
<dbReference type="InterPro" id="IPR050076">
    <property type="entry name" value="ArchSynthase1/Queuine_TRR"/>
</dbReference>
<dbReference type="GO" id="GO:0002099">
    <property type="term" value="P:tRNA wobble guanine modification"/>
    <property type="evidence" value="ECO:0007669"/>
    <property type="project" value="TreeGrafter"/>
</dbReference>
<dbReference type="PANTHER" id="PTHR46499">
    <property type="entry name" value="QUEUINE TRNA-RIBOSYLTRANSFERASE"/>
    <property type="match status" value="1"/>
</dbReference>
<dbReference type="NCBIfam" id="TIGR00449">
    <property type="entry name" value="tgt_general"/>
    <property type="match status" value="1"/>
</dbReference>